<dbReference type="PANTHER" id="PTHR43537">
    <property type="entry name" value="TRANSCRIPTIONAL REGULATOR, GNTR FAMILY"/>
    <property type="match status" value="1"/>
</dbReference>
<evidence type="ECO:0000256" key="2">
    <source>
        <dbReference type="ARBA" id="ARBA00023125"/>
    </source>
</evidence>
<dbReference type="GO" id="GO:0003700">
    <property type="term" value="F:DNA-binding transcription factor activity"/>
    <property type="evidence" value="ECO:0007669"/>
    <property type="project" value="InterPro"/>
</dbReference>
<reference evidence="5 6" key="1">
    <citation type="submission" date="2018-10" db="EMBL/GenBank/DDBJ databases">
        <authorList>
            <person name="Jung H.S."/>
            <person name="Jeon C.O."/>
        </authorList>
    </citation>
    <scope>NUCLEOTIDE SEQUENCE [LARGE SCALE GENOMIC DNA]</scope>
    <source>
        <strain evidence="5 6">MA-7-27</strain>
    </source>
</reference>
<proteinExistence type="predicted"/>
<feature type="domain" description="HTH gntR-type" evidence="4">
    <location>
        <begin position="2"/>
        <end position="69"/>
    </location>
</feature>
<keyword evidence="3" id="KW-0804">Transcription</keyword>
<name>A0A3L9XXB1_9RHOB</name>
<dbReference type="Pfam" id="PF07729">
    <property type="entry name" value="FCD"/>
    <property type="match status" value="1"/>
</dbReference>
<dbReference type="SUPFAM" id="SSF46785">
    <property type="entry name" value="Winged helix' DNA-binding domain"/>
    <property type="match status" value="1"/>
</dbReference>
<evidence type="ECO:0000259" key="4">
    <source>
        <dbReference type="PROSITE" id="PS50949"/>
    </source>
</evidence>
<protein>
    <submittedName>
        <fullName evidence="5">GntR family transcriptional regulator</fullName>
    </submittedName>
</protein>
<dbReference type="PRINTS" id="PR00035">
    <property type="entry name" value="HTHGNTR"/>
</dbReference>
<sequence length="240" mass="26254">MASSVEHVLAVIRRQILNGDRPPGEKISEAAIAAELGVSRTPARTALAALQAEGLIEKRKGRGFTIRSISTADVEKSIAVRAALEALAAATMAQTGMSPEVEADLSRSIKMSEDMLAGDGPVASQLELYQEANILFHETIMKRCGNELIAHTFERIAMLPLTSLGSLMFKATEPRRERMRLTVGHSQHVIIFDALKKRDVARAEAMMREHSHAALNYSDLFVREVVVDGPGKKPELAWDD</sequence>
<evidence type="ECO:0000313" key="5">
    <source>
        <dbReference type="EMBL" id="RMA41224.1"/>
    </source>
</evidence>
<gene>
    <name evidence="5" type="ORF">D9R08_15315</name>
</gene>
<dbReference type="AlphaFoldDB" id="A0A3L9XXB1"/>
<dbReference type="Pfam" id="PF00392">
    <property type="entry name" value="GntR"/>
    <property type="match status" value="1"/>
</dbReference>
<dbReference type="InterPro" id="IPR000524">
    <property type="entry name" value="Tscrpt_reg_HTH_GntR"/>
</dbReference>
<dbReference type="EMBL" id="RCNT01000008">
    <property type="protein sequence ID" value="RMA41224.1"/>
    <property type="molecule type" value="Genomic_DNA"/>
</dbReference>
<dbReference type="PROSITE" id="PS50949">
    <property type="entry name" value="HTH_GNTR"/>
    <property type="match status" value="1"/>
</dbReference>
<accession>A0A3L9XXB1</accession>
<keyword evidence="6" id="KW-1185">Reference proteome</keyword>
<dbReference type="Gene3D" id="1.10.10.10">
    <property type="entry name" value="Winged helix-like DNA-binding domain superfamily/Winged helix DNA-binding domain"/>
    <property type="match status" value="1"/>
</dbReference>
<dbReference type="OrthoDB" id="9816161at2"/>
<dbReference type="Proteomes" id="UP000281343">
    <property type="component" value="Unassembled WGS sequence"/>
</dbReference>
<dbReference type="InterPro" id="IPR011711">
    <property type="entry name" value="GntR_C"/>
</dbReference>
<dbReference type="Gene3D" id="1.20.120.530">
    <property type="entry name" value="GntR ligand-binding domain-like"/>
    <property type="match status" value="1"/>
</dbReference>
<dbReference type="RefSeq" id="WP_121898943.1">
    <property type="nucleotide sequence ID" value="NZ_RCNT01000008.1"/>
</dbReference>
<dbReference type="InterPro" id="IPR036390">
    <property type="entry name" value="WH_DNA-bd_sf"/>
</dbReference>
<dbReference type="SUPFAM" id="SSF48008">
    <property type="entry name" value="GntR ligand-binding domain-like"/>
    <property type="match status" value="1"/>
</dbReference>
<dbReference type="PANTHER" id="PTHR43537:SF51">
    <property type="entry name" value="HTH-TYPE TRANSCRIPTIONAL REGULATOR LGOR-RELATED"/>
    <property type="match status" value="1"/>
</dbReference>
<dbReference type="InterPro" id="IPR036388">
    <property type="entry name" value="WH-like_DNA-bd_sf"/>
</dbReference>
<organism evidence="5 6">
    <name type="scientific">Rhodophyticola porphyridii</name>
    <dbReference type="NCBI Taxonomy" id="1852017"/>
    <lineage>
        <taxon>Bacteria</taxon>
        <taxon>Pseudomonadati</taxon>
        <taxon>Pseudomonadota</taxon>
        <taxon>Alphaproteobacteria</taxon>
        <taxon>Rhodobacterales</taxon>
        <taxon>Roseobacteraceae</taxon>
        <taxon>Rhodophyticola</taxon>
    </lineage>
</organism>
<dbReference type="InterPro" id="IPR008920">
    <property type="entry name" value="TF_FadR/GntR_C"/>
</dbReference>
<evidence type="ECO:0000256" key="1">
    <source>
        <dbReference type="ARBA" id="ARBA00023015"/>
    </source>
</evidence>
<dbReference type="SMART" id="SM00345">
    <property type="entry name" value="HTH_GNTR"/>
    <property type="match status" value="1"/>
</dbReference>
<evidence type="ECO:0000256" key="3">
    <source>
        <dbReference type="ARBA" id="ARBA00023163"/>
    </source>
</evidence>
<comment type="caution">
    <text evidence="5">The sequence shown here is derived from an EMBL/GenBank/DDBJ whole genome shotgun (WGS) entry which is preliminary data.</text>
</comment>
<evidence type="ECO:0000313" key="6">
    <source>
        <dbReference type="Proteomes" id="UP000281343"/>
    </source>
</evidence>
<keyword evidence="1" id="KW-0805">Transcription regulation</keyword>
<keyword evidence="2" id="KW-0238">DNA-binding</keyword>
<dbReference type="CDD" id="cd07377">
    <property type="entry name" value="WHTH_GntR"/>
    <property type="match status" value="1"/>
</dbReference>
<dbReference type="GO" id="GO:0003677">
    <property type="term" value="F:DNA binding"/>
    <property type="evidence" value="ECO:0007669"/>
    <property type="project" value="UniProtKB-KW"/>
</dbReference>
<dbReference type="SMART" id="SM00895">
    <property type="entry name" value="FCD"/>
    <property type="match status" value="1"/>
</dbReference>